<protein>
    <submittedName>
        <fullName evidence="1">Uncharacterized protein</fullName>
    </submittedName>
</protein>
<proteinExistence type="predicted"/>
<gene>
    <name evidence="1" type="ORF">QFC22_006492</name>
</gene>
<keyword evidence="2" id="KW-1185">Reference proteome</keyword>
<sequence>MPDDHTTNDKLSKAGSKLRGIITTFTDQQKDLFNTRLTDQLAKLMPQLDDEGQAKLKSLSVAQVVDHISDIVVDNVVKQGLSILTPAAAPPLYLLSREVATQLAGLPTTQEQYAAQLNNQLNNLAAATYVSEIAQSLFYLLVTKDKQETGVDNSQPPNPPVGTLVDDELKTLISKTAMTSSPMGAPYRSDGGINRAAVVTFKDAGNIIMSAAPFFGPDAPLVFVIGVLVTML</sequence>
<organism evidence="1 2">
    <name type="scientific">Naganishia vaughanmartiniae</name>
    <dbReference type="NCBI Taxonomy" id="1424756"/>
    <lineage>
        <taxon>Eukaryota</taxon>
        <taxon>Fungi</taxon>
        <taxon>Dikarya</taxon>
        <taxon>Basidiomycota</taxon>
        <taxon>Agaricomycotina</taxon>
        <taxon>Tremellomycetes</taxon>
        <taxon>Filobasidiales</taxon>
        <taxon>Filobasidiaceae</taxon>
        <taxon>Naganishia</taxon>
    </lineage>
</organism>
<evidence type="ECO:0000313" key="1">
    <source>
        <dbReference type="EMBL" id="KAJ9111619.1"/>
    </source>
</evidence>
<accession>A0ACC2WK71</accession>
<comment type="caution">
    <text evidence="1">The sequence shown here is derived from an EMBL/GenBank/DDBJ whole genome shotgun (WGS) entry which is preliminary data.</text>
</comment>
<evidence type="ECO:0000313" key="2">
    <source>
        <dbReference type="Proteomes" id="UP001243375"/>
    </source>
</evidence>
<dbReference type="Proteomes" id="UP001243375">
    <property type="component" value="Unassembled WGS sequence"/>
</dbReference>
<dbReference type="EMBL" id="JASBWU010000029">
    <property type="protein sequence ID" value="KAJ9111619.1"/>
    <property type="molecule type" value="Genomic_DNA"/>
</dbReference>
<name>A0ACC2WK71_9TREE</name>
<reference evidence="1" key="1">
    <citation type="submission" date="2023-04" db="EMBL/GenBank/DDBJ databases">
        <title>Draft Genome sequencing of Naganishia species isolated from polar environments using Oxford Nanopore Technology.</title>
        <authorList>
            <person name="Leo P."/>
            <person name="Venkateswaran K."/>
        </authorList>
    </citation>
    <scope>NUCLEOTIDE SEQUENCE</scope>
    <source>
        <strain evidence="1">MNA-CCFEE 5425</strain>
    </source>
</reference>